<dbReference type="EMBL" id="SNZG01000043">
    <property type="protein sequence ID" value="TDR34081.1"/>
    <property type="molecule type" value="Genomic_DNA"/>
</dbReference>
<reference evidence="3 5" key="2">
    <citation type="submission" date="2019-03" db="EMBL/GenBank/DDBJ databases">
        <title>Genomic Encyclopedia of Type Strains, Phase IV (KMG-IV): sequencing the most valuable type-strain genomes for metagenomic binning, comparative biology and taxonomic classification.</title>
        <authorList>
            <person name="Goeker M."/>
        </authorList>
    </citation>
    <scope>NUCLEOTIDE SEQUENCE [LARGE SCALE GENOMIC DNA]</scope>
    <source>
        <strain evidence="3 5">DSM 20580</strain>
    </source>
</reference>
<name>A0A8B4Q3Q2_9BACL</name>
<sequence>MPIKIAFISSKAYKNYISSISQNLDDIQLEFFIYEEPEDAITLLPAAQNADAIIVGGLLPFQQIQPLVPQLSVPCHYMAQDETAVATTLLSILQNEQVSLHELAIDVIDPTFVSNILDDMNYTGDLPYILSSTSQHLYKEHTQLFHEGSVKLIVTGVHQLYEKLENENIPVFRMKDSKSATLRKMEEIKSELLLQKSKENRATTGIIECSEDDFQSFIQFTKYIHASYKKKQDGRFELYTTSGRLQQALDREDLIHVLAQFNSPYRMGFGYGESMAEALQHAQEAIHFATPGDIFLIDERTKLFGPFPSEKRSISLKLDKPQLKLMAEKTKLSSLSLSKFLQFIADRQSDQFTAQDLADYLHVTRRTAERTIKKLLDHAYLVQSSSEMTYQKGRPKAVYTFLT</sequence>
<comment type="caution">
    <text evidence="2">The sequence shown here is derived from an EMBL/GenBank/DDBJ whole genome shotgun (WGS) entry which is preliminary data.</text>
</comment>
<evidence type="ECO:0000313" key="5">
    <source>
        <dbReference type="Proteomes" id="UP000294641"/>
    </source>
</evidence>
<keyword evidence="5" id="KW-1185">Reference proteome</keyword>
<proteinExistence type="predicted"/>
<reference evidence="2 4" key="1">
    <citation type="submission" date="2018-06" db="EMBL/GenBank/DDBJ databases">
        <authorList>
            <consortium name="Pathogen Informatics"/>
            <person name="Doyle S."/>
        </authorList>
    </citation>
    <scope>NUCLEOTIDE SEQUENCE [LARGE SCALE GENOMIC DNA]</scope>
    <source>
        <strain evidence="2 4">NCTC10597</strain>
    </source>
</reference>
<organism evidence="2 4">
    <name type="scientific">Kurthia zopfii</name>
    <dbReference type="NCBI Taxonomy" id="1650"/>
    <lineage>
        <taxon>Bacteria</taxon>
        <taxon>Bacillati</taxon>
        <taxon>Bacillota</taxon>
        <taxon>Bacilli</taxon>
        <taxon>Bacillales</taxon>
        <taxon>Caryophanaceae</taxon>
        <taxon>Kurthia</taxon>
    </lineage>
</organism>
<dbReference type="Proteomes" id="UP000294641">
    <property type="component" value="Unassembled WGS sequence"/>
</dbReference>
<protein>
    <submittedName>
        <fullName evidence="2 3">HTH domain</fullName>
    </submittedName>
</protein>
<gene>
    <name evidence="3" type="ORF">DFR61_1431</name>
    <name evidence="2" type="ORF">NCTC10597_00175</name>
</gene>
<evidence type="ECO:0000313" key="4">
    <source>
        <dbReference type="Proteomes" id="UP000254330"/>
    </source>
</evidence>
<feature type="domain" description="Helix-turn-helix type 11" evidence="1">
    <location>
        <begin position="338"/>
        <end position="384"/>
    </location>
</feature>
<dbReference type="EMBL" id="UGNP01000001">
    <property type="protein sequence ID" value="STX08512.1"/>
    <property type="molecule type" value="Genomic_DNA"/>
</dbReference>
<dbReference type="Pfam" id="PF08279">
    <property type="entry name" value="HTH_11"/>
    <property type="match status" value="1"/>
</dbReference>
<dbReference type="AlphaFoldDB" id="A0A8B4Q3Q2"/>
<accession>A0A8B4Q3Q2</accession>
<dbReference type="OrthoDB" id="4986073at2"/>
<dbReference type="InterPro" id="IPR013196">
    <property type="entry name" value="HTH_11"/>
</dbReference>
<dbReference type="RefSeq" id="WP_109350175.1">
    <property type="nucleotide sequence ID" value="NZ_BJUE01000060.1"/>
</dbReference>
<evidence type="ECO:0000313" key="3">
    <source>
        <dbReference type="EMBL" id="TDR34081.1"/>
    </source>
</evidence>
<evidence type="ECO:0000259" key="1">
    <source>
        <dbReference type="Pfam" id="PF08279"/>
    </source>
</evidence>
<dbReference type="Proteomes" id="UP000254330">
    <property type="component" value="Unassembled WGS sequence"/>
</dbReference>
<evidence type="ECO:0000313" key="2">
    <source>
        <dbReference type="EMBL" id="STX08512.1"/>
    </source>
</evidence>